<dbReference type="AlphaFoldDB" id="F9DIA8"/>
<name>F9DIA8_9BACT</name>
<proteinExistence type="predicted"/>
<comment type="caution">
    <text evidence="1">The sequence shown here is derived from an EMBL/GenBank/DDBJ whole genome shotgun (WGS) entry which is preliminary data.</text>
</comment>
<protein>
    <submittedName>
        <fullName evidence="1">Uncharacterized protein</fullName>
    </submittedName>
</protein>
<evidence type="ECO:0000313" key="2">
    <source>
        <dbReference type="Proteomes" id="UP000004123"/>
    </source>
</evidence>
<gene>
    <name evidence="1" type="ORF">HMPREF9144_1398</name>
</gene>
<organism evidence="1 2">
    <name type="scientific">Prevotella pallens ATCC 700821</name>
    <dbReference type="NCBI Taxonomy" id="997353"/>
    <lineage>
        <taxon>Bacteria</taxon>
        <taxon>Pseudomonadati</taxon>
        <taxon>Bacteroidota</taxon>
        <taxon>Bacteroidia</taxon>
        <taxon>Bacteroidales</taxon>
        <taxon>Prevotellaceae</taxon>
        <taxon>Prevotella</taxon>
    </lineage>
</organism>
<reference evidence="1 2" key="1">
    <citation type="submission" date="2011-04" db="EMBL/GenBank/DDBJ databases">
        <authorList>
            <person name="Muzny D."/>
            <person name="Qin X."/>
            <person name="Deng J."/>
            <person name="Jiang H."/>
            <person name="Liu Y."/>
            <person name="Qu J."/>
            <person name="Song X.-Z."/>
            <person name="Zhang L."/>
            <person name="Thornton R."/>
            <person name="Coyle M."/>
            <person name="Francisco L."/>
            <person name="Jackson L."/>
            <person name="Javaid M."/>
            <person name="Korchina V."/>
            <person name="Kovar C."/>
            <person name="Mata R."/>
            <person name="Mathew T."/>
            <person name="Ngo R."/>
            <person name="Nguyen L."/>
            <person name="Nguyen N."/>
            <person name="Okwuonu G."/>
            <person name="Ongeri F."/>
            <person name="Pham C."/>
            <person name="Simmons D."/>
            <person name="Wilczek-Boney K."/>
            <person name="Hale W."/>
            <person name="Jakkamsetti A."/>
            <person name="Pham P."/>
            <person name="Ruth R."/>
            <person name="San Lucas F."/>
            <person name="Warren J."/>
            <person name="Zhang J."/>
            <person name="Zhao Z."/>
            <person name="Zhou C."/>
            <person name="Zhu D."/>
            <person name="Lee S."/>
            <person name="Bess C."/>
            <person name="Blankenburg K."/>
            <person name="Forbes L."/>
            <person name="Fu Q."/>
            <person name="Gubbala S."/>
            <person name="Hirani K."/>
            <person name="Jayaseelan J.C."/>
            <person name="Lara F."/>
            <person name="Munidasa M."/>
            <person name="Palculict T."/>
            <person name="Patil S."/>
            <person name="Pu L.-L."/>
            <person name="Saada N."/>
            <person name="Tang L."/>
            <person name="Weissenberger G."/>
            <person name="Zhu Y."/>
            <person name="Hemphill L."/>
            <person name="Shang Y."/>
            <person name="Youmans B."/>
            <person name="Ayvaz T."/>
            <person name="Ross M."/>
            <person name="Santibanez J."/>
            <person name="Aqrawi P."/>
            <person name="Gross S."/>
            <person name="Joshi V."/>
            <person name="Fowler G."/>
            <person name="Nazareth L."/>
            <person name="Reid J."/>
            <person name="Worley K."/>
            <person name="Petrosino J."/>
            <person name="Highlander S."/>
            <person name="Gibbs R."/>
        </authorList>
    </citation>
    <scope>NUCLEOTIDE SEQUENCE [LARGE SCALE GENOMIC DNA]</scope>
    <source>
        <strain evidence="1 2">ATCC 700821</strain>
    </source>
</reference>
<evidence type="ECO:0000313" key="1">
    <source>
        <dbReference type="EMBL" id="EGQ17932.1"/>
    </source>
</evidence>
<dbReference type="HOGENOM" id="CLU_3255928_0_0_10"/>
<accession>F9DIA8</accession>
<sequence length="42" mass="5077">MKIMLNFAAWLWIQMATQLFSFGYTKSILWLQLKTSIYEVNF</sequence>
<dbReference type="Proteomes" id="UP000004123">
    <property type="component" value="Unassembled WGS sequence"/>
</dbReference>
<dbReference type="STRING" id="997353.HMPREF9144_1398"/>
<dbReference type="EMBL" id="AFPY01000075">
    <property type="protein sequence ID" value="EGQ17932.1"/>
    <property type="molecule type" value="Genomic_DNA"/>
</dbReference>